<evidence type="ECO:0000313" key="1">
    <source>
        <dbReference type="EMBL" id="CAH0031804.1"/>
    </source>
</evidence>
<organism evidence="1 2">
    <name type="scientific">Clonostachys rhizophaga</name>
    <dbReference type="NCBI Taxonomy" id="160324"/>
    <lineage>
        <taxon>Eukaryota</taxon>
        <taxon>Fungi</taxon>
        <taxon>Dikarya</taxon>
        <taxon>Ascomycota</taxon>
        <taxon>Pezizomycotina</taxon>
        <taxon>Sordariomycetes</taxon>
        <taxon>Hypocreomycetidae</taxon>
        <taxon>Hypocreales</taxon>
        <taxon>Bionectriaceae</taxon>
        <taxon>Clonostachys</taxon>
    </lineage>
</organism>
<dbReference type="AlphaFoldDB" id="A0A9N9VXP6"/>
<gene>
    <name evidence="1" type="ORF">CRHIZ90672A_00014482</name>
</gene>
<accession>A0A9N9VXP6</accession>
<dbReference type="EMBL" id="CABFNQ020000743">
    <property type="protein sequence ID" value="CAH0031804.1"/>
    <property type="molecule type" value="Genomic_DNA"/>
</dbReference>
<feature type="non-terminal residue" evidence="1">
    <location>
        <position position="88"/>
    </location>
</feature>
<proteinExistence type="predicted"/>
<name>A0A9N9VXP6_9HYPO</name>
<keyword evidence="2" id="KW-1185">Reference proteome</keyword>
<sequence>MCSLAFQADTKPESQSTIFWNQHANFHPQSRYSFINLSSSSDVAIPGHPNARFVKYLTLNLNDGIQQSLTIFCNTRSVSCIKLTVPSS</sequence>
<dbReference type="Proteomes" id="UP000696573">
    <property type="component" value="Unassembled WGS sequence"/>
</dbReference>
<protein>
    <submittedName>
        <fullName evidence="1">Uncharacterized protein</fullName>
    </submittedName>
</protein>
<evidence type="ECO:0000313" key="2">
    <source>
        <dbReference type="Proteomes" id="UP000696573"/>
    </source>
</evidence>
<comment type="caution">
    <text evidence="1">The sequence shown here is derived from an EMBL/GenBank/DDBJ whole genome shotgun (WGS) entry which is preliminary data.</text>
</comment>
<reference evidence="1" key="1">
    <citation type="submission" date="2021-10" db="EMBL/GenBank/DDBJ databases">
        <authorList>
            <person name="Piombo E."/>
        </authorList>
    </citation>
    <scope>NUCLEOTIDE SEQUENCE</scope>
</reference>